<evidence type="ECO:0000313" key="3">
    <source>
        <dbReference type="Proteomes" id="UP000176774"/>
    </source>
</evidence>
<proteinExistence type="predicted"/>
<dbReference type="STRING" id="1802214.A2908_03485"/>
<comment type="caution">
    <text evidence="2">The sequence shown here is derived from an EMBL/GenBank/DDBJ whole genome shotgun (WGS) entry which is preliminary data.</text>
</comment>
<gene>
    <name evidence="2" type="ORF">A2908_03485</name>
</gene>
<name>A0A1G2IIW5_9BACT</name>
<evidence type="ECO:0000313" key="2">
    <source>
        <dbReference type="EMBL" id="OGZ74118.1"/>
    </source>
</evidence>
<evidence type="ECO:0000259" key="1">
    <source>
        <dbReference type="Pfam" id="PF12358"/>
    </source>
</evidence>
<feature type="domain" description="DUF3644" evidence="1">
    <location>
        <begin position="12"/>
        <end position="195"/>
    </location>
</feature>
<accession>A0A1G2IIW5</accession>
<dbReference type="Proteomes" id="UP000176774">
    <property type="component" value="Unassembled WGS sequence"/>
</dbReference>
<protein>
    <recommendedName>
        <fullName evidence="1">DUF3644 domain-containing protein</fullName>
    </recommendedName>
</protein>
<dbReference type="EMBL" id="MHPA01000001">
    <property type="protein sequence ID" value="OGZ74118.1"/>
    <property type="molecule type" value="Genomic_DNA"/>
</dbReference>
<dbReference type="Pfam" id="PF12358">
    <property type="entry name" value="DUF3644"/>
    <property type="match status" value="1"/>
</dbReference>
<dbReference type="InterPro" id="IPR022104">
    <property type="entry name" value="DUF3644"/>
</dbReference>
<reference evidence="2 3" key="1">
    <citation type="journal article" date="2016" name="Nat. Commun.">
        <title>Thousands of microbial genomes shed light on interconnected biogeochemical processes in an aquifer system.</title>
        <authorList>
            <person name="Anantharaman K."/>
            <person name="Brown C.T."/>
            <person name="Hug L.A."/>
            <person name="Sharon I."/>
            <person name="Castelle C.J."/>
            <person name="Probst A.J."/>
            <person name="Thomas B.C."/>
            <person name="Singh A."/>
            <person name="Wilkins M.J."/>
            <person name="Karaoz U."/>
            <person name="Brodie E.L."/>
            <person name="Williams K.H."/>
            <person name="Hubbard S.S."/>
            <person name="Banfield J.F."/>
        </authorList>
    </citation>
    <scope>NUCLEOTIDE SEQUENCE [LARGE SCALE GENOMIC DNA]</scope>
</reference>
<sequence>MTRSIYSEKVDLIMKAREAMLSAVQIYNNPLISFKTESYIVLSLIAWTYLLHAYYRAKGIDYRYFTKNGGRKKYTRNSDGSIKYWDLRECILKTDCPLDKDTTNNLSFLIGLRNQIEHRKASGLDSYLSARYQACALNLNFYLKKLHGEKYGLDNNLALSLQFSELDQSQSKVIKDKEGFIPQNVISYVADFDSKLSEDEAKSDRFAYRLLFVKVLAKRKGQADRVIEFIDPKSELAKNISKEYWIKEETEKQKFSATLVIQKVKEAGFKNFGMYQHIQFWRKQDGKNISKGFGTMIIKTWYWYQNWIDYIISELGKK</sequence>
<dbReference type="AlphaFoldDB" id="A0A1G2IIW5"/>
<organism evidence="2 3">
    <name type="scientific">Candidatus Staskawiczbacteria bacterium RIFCSPLOWO2_01_FULL_38_12b</name>
    <dbReference type="NCBI Taxonomy" id="1802214"/>
    <lineage>
        <taxon>Bacteria</taxon>
        <taxon>Candidatus Staskawicziibacteriota</taxon>
    </lineage>
</organism>